<dbReference type="SMART" id="SM00257">
    <property type="entry name" value="LysM"/>
    <property type="match status" value="1"/>
</dbReference>
<dbReference type="PANTHER" id="PTHR34700:SF4">
    <property type="entry name" value="PHAGE-LIKE ELEMENT PBSX PROTEIN XKDP"/>
    <property type="match status" value="1"/>
</dbReference>
<comment type="caution">
    <text evidence="3">The sequence shown here is derived from an EMBL/GenBank/DDBJ whole genome shotgun (WGS) entry which is preliminary data.</text>
</comment>
<evidence type="ECO:0000313" key="4">
    <source>
        <dbReference type="Proteomes" id="UP001363010"/>
    </source>
</evidence>
<keyword evidence="1" id="KW-0732">Signal</keyword>
<dbReference type="PROSITE" id="PS51782">
    <property type="entry name" value="LYSM"/>
    <property type="match status" value="1"/>
</dbReference>
<name>A0ABU8VVV8_9BURK</name>
<feature type="chain" id="PRO_5046867308" evidence="1">
    <location>
        <begin position="33"/>
        <end position="404"/>
    </location>
</feature>
<evidence type="ECO:0000259" key="2">
    <source>
        <dbReference type="PROSITE" id="PS51782"/>
    </source>
</evidence>
<evidence type="ECO:0000313" key="3">
    <source>
        <dbReference type="EMBL" id="MEJ8821790.1"/>
    </source>
</evidence>
<protein>
    <submittedName>
        <fullName evidence="3">LysM domain-containing protein</fullName>
    </submittedName>
</protein>
<dbReference type="RefSeq" id="WP_340362844.1">
    <property type="nucleotide sequence ID" value="NZ_JBBKZV010000003.1"/>
</dbReference>
<dbReference type="Proteomes" id="UP001363010">
    <property type="component" value="Unassembled WGS sequence"/>
</dbReference>
<keyword evidence="4" id="KW-1185">Reference proteome</keyword>
<proteinExistence type="predicted"/>
<dbReference type="InterPro" id="IPR018392">
    <property type="entry name" value="LysM"/>
</dbReference>
<dbReference type="CDD" id="cd00118">
    <property type="entry name" value="LysM"/>
    <property type="match status" value="1"/>
</dbReference>
<dbReference type="EMBL" id="JBBKZV010000003">
    <property type="protein sequence ID" value="MEJ8821790.1"/>
    <property type="molecule type" value="Genomic_DNA"/>
</dbReference>
<dbReference type="InterPro" id="IPR052196">
    <property type="entry name" value="Bact_Kbp"/>
</dbReference>
<sequence length="404" mass="43834">MNTSRTIAGLRPTPLATLAALALFGSATVASAQNYPVTPTQRATAQQTAQTGIPVSELAPNAPDEYTVKRGDTLWAISRMYLRSPWRWPELWGMNLNDIRNPHLIYPGQVLFLDKTGGRARLSTRRGTGTGAPDTIKLSPRTRTESLSGMALPTLNSALIEPFLTEPIVVDEDTVKLAPRIVAGNDNHVLLSRGDRAYARGEANMPLIEIPGPINQYRVFRSATPLKDPATGEILGYEAQYLGKVQLQRSETTETMMQDGKEVTNVVPATVDVVAAKEEIRAGDRLLPEPPRQLLSYAPRAPSGTIANGRIISVYGNSVAFAAQNQVVSINKGTRDGIETGHVLAILKNGEVIVDRTNGGKDTLKLPNERIGLLMVFRPFEKVSYALVLEISDTPKAGDLLINP</sequence>
<gene>
    <name evidence="3" type="ORF">WKW80_07035</name>
</gene>
<feature type="domain" description="LysM" evidence="2">
    <location>
        <begin position="64"/>
        <end position="113"/>
    </location>
</feature>
<dbReference type="InterPro" id="IPR036779">
    <property type="entry name" value="LysM_dom_sf"/>
</dbReference>
<feature type="signal peptide" evidence="1">
    <location>
        <begin position="1"/>
        <end position="32"/>
    </location>
</feature>
<reference evidence="3 4" key="1">
    <citation type="submission" date="2024-03" db="EMBL/GenBank/DDBJ databases">
        <title>Novel species of the genus Variovorax.</title>
        <authorList>
            <person name="Liu Q."/>
            <person name="Xin Y.-H."/>
        </authorList>
    </citation>
    <scope>NUCLEOTIDE SEQUENCE [LARGE SCALE GENOMIC DNA]</scope>
    <source>
        <strain evidence="3 4">KACC 18501</strain>
    </source>
</reference>
<dbReference type="Pfam" id="PF01476">
    <property type="entry name" value="LysM"/>
    <property type="match status" value="1"/>
</dbReference>
<organism evidence="3 4">
    <name type="scientific">Variovorax humicola</name>
    <dbReference type="NCBI Taxonomy" id="1769758"/>
    <lineage>
        <taxon>Bacteria</taxon>
        <taxon>Pseudomonadati</taxon>
        <taxon>Pseudomonadota</taxon>
        <taxon>Betaproteobacteria</taxon>
        <taxon>Burkholderiales</taxon>
        <taxon>Comamonadaceae</taxon>
        <taxon>Variovorax</taxon>
    </lineage>
</organism>
<dbReference type="Gene3D" id="3.10.350.10">
    <property type="entry name" value="LysM domain"/>
    <property type="match status" value="1"/>
</dbReference>
<evidence type="ECO:0000256" key="1">
    <source>
        <dbReference type="SAM" id="SignalP"/>
    </source>
</evidence>
<dbReference type="PANTHER" id="PTHR34700">
    <property type="entry name" value="POTASSIUM BINDING PROTEIN KBP"/>
    <property type="match status" value="1"/>
</dbReference>
<dbReference type="SUPFAM" id="SSF54106">
    <property type="entry name" value="LysM domain"/>
    <property type="match status" value="1"/>
</dbReference>
<accession>A0ABU8VVV8</accession>